<feature type="region of interest" description="Disordered" evidence="1">
    <location>
        <begin position="1"/>
        <end position="86"/>
    </location>
</feature>
<feature type="compositionally biased region" description="Polar residues" evidence="1">
    <location>
        <begin position="23"/>
        <end position="32"/>
    </location>
</feature>
<organism evidence="2 3">
    <name type="scientific">Aspergillus bombycis</name>
    <dbReference type="NCBI Taxonomy" id="109264"/>
    <lineage>
        <taxon>Eukaryota</taxon>
        <taxon>Fungi</taxon>
        <taxon>Dikarya</taxon>
        <taxon>Ascomycota</taxon>
        <taxon>Pezizomycotina</taxon>
        <taxon>Eurotiomycetes</taxon>
        <taxon>Eurotiomycetidae</taxon>
        <taxon>Eurotiales</taxon>
        <taxon>Aspergillaceae</taxon>
        <taxon>Aspergillus</taxon>
    </lineage>
</organism>
<protein>
    <submittedName>
        <fullName evidence="2">Uncharacterized protein</fullName>
    </submittedName>
</protein>
<keyword evidence="3" id="KW-1185">Reference proteome</keyword>
<comment type="caution">
    <text evidence="2">The sequence shown here is derived from an EMBL/GenBank/DDBJ whole genome shotgun (WGS) entry which is preliminary data.</text>
</comment>
<feature type="compositionally biased region" description="Basic and acidic residues" evidence="1">
    <location>
        <begin position="48"/>
        <end position="57"/>
    </location>
</feature>
<dbReference type="EMBL" id="LYCR01000072">
    <property type="protein sequence ID" value="OGM43309.1"/>
    <property type="molecule type" value="Genomic_DNA"/>
</dbReference>
<evidence type="ECO:0000256" key="1">
    <source>
        <dbReference type="SAM" id="MobiDB-lite"/>
    </source>
</evidence>
<dbReference type="OrthoDB" id="4439302at2759"/>
<accession>A0A1F7ZVM1</accession>
<dbReference type="Proteomes" id="UP000179179">
    <property type="component" value="Unassembled WGS sequence"/>
</dbReference>
<dbReference type="AlphaFoldDB" id="A0A1F7ZVM1"/>
<proteinExistence type="predicted"/>
<gene>
    <name evidence="2" type="ORF">ABOM_008689</name>
</gene>
<evidence type="ECO:0000313" key="3">
    <source>
        <dbReference type="Proteomes" id="UP000179179"/>
    </source>
</evidence>
<dbReference type="RefSeq" id="XP_022387026.1">
    <property type="nucleotide sequence ID" value="XM_022535818.1"/>
</dbReference>
<sequence>MVEQGPLKYSSVQPGGEREMRTWTANISSCSDPKSKHYIPSSPPSHLEPARSHEGMHYDTANGPQSPAWNRNERPINSDQSIGLGVHPTECKLSHEAALEASGPEAGPAPSAEKASLKALLEKIRQENGTDQVDLLTLSFGEPGVDLNVHIQGDFTVTLL</sequence>
<evidence type="ECO:0000313" key="2">
    <source>
        <dbReference type="EMBL" id="OGM43309.1"/>
    </source>
</evidence>
<dbReference type="GeneID" id="34452079"/>
<reference evidence="2 3" key="1">
    <citation type="journal article" date="2016" name="Genome Biol. Evol.">
        <title>Draft genome sequence of an aflatoxigenic Aspergillus species, A. bombycis.</title>
        <authorList>
            <person name="Moore G.G."/>
            <person name="Mack B.M."/>
            <person name="Beltz S.B."/>
            <person name="Gilbert M.K."/>
        </authorList>
    </citation>
    <scope>NUCLEOTIDE SEQUENCE [LARGE SCALE GENOMIC DNA]</scope>
    <source>
        <strain evidence="3">NRRL 26010</strain>
    </source>
</reference>
<name>A0A1F7ZVM1_9EURO</name>